<evidence type="ECO:0000313" key="4">
    <source>
        <dbReference type="Proteomes" id="UP001371218"/>
    </source>
</evidence>
<evidence type="ECO:0000256" key="1">
    <source>
        <dbReference type="SAM" id="SignalP"/>
    </source>
</evidence>
<dbReference type="EMBL" id="JBBUTG010000063">
    <property type="protein sequence ID" value="MEK8035062.1"/>
    <property type="molecule type" value="Genomic_DNA"/>
</dbReference>
<name>A0ABU9BYJ6_9BURK</name>
<keyword evidence="1" id="KW-0732">Signal</keyword>
<proteinExistence type="predicted"/>
<dbReference type="Proteomes" id="UP001371218">
    <property type="component" value="Unassembled WGS sequence"/>
</dbReference>
<feature type="chain" id="PRO_5045032790" evidence="1">
    <location>
        <begin position="31"/>
        <end position="73"/>
    </location>
</feature>
<keyword evidence="4" id="KW-1185">Reference proteome</keyword>
<reference evidence="3 4" key="1">
    <citation type="submission" date="2024-04" db="EMBL/GenBank/DDBJ databases">
        <title>Novel species of the genus Ideonella isolated from streams.</title>
        <authorList>
            <person name="Lu H."/>
        </authorList>
    </citation>
    <scope>NUCLEOTIDE SEQUENCE [LARGE SCALE GENOMIC DNA]</scope>
    <source>
        <strain evidence="3 4">DXS29W</strain>
    </source>
</reference>
<protein>
    <submittedName>
        <fullName evidence="3">Uncharacterized protein</fullName>
    </submittedName>
</protein>
<organism evidence="3 4">
    <name type="scientific">Ideonella lacteola</name>
    <dbReference type="NCBI Taxonomy" id="2984193"/>
    <lineage>
        <taxon>Bacteria</taxon>
        <taxon>Pseudomonadati</taxon>
        <taxon>Pseudomonadota</taxon>
        <taxon>Betaproteobacteria</taxon>
        <taxon>Burkholderiales</taxon>
        <taxon>Sphaerotilaceae</taxon>
        <taxon>Ideonella</taxon>
    </lineage>
</organism>
<evidence type="ECO:0000313" key="3">
    <source>
        <dbReference type="EMBL" id="MEK8035062.1"/>
    </source>
</evidence>
<dbReference type="RefSeq" id="WP_341428166.1">
    <property type="nucleotide sequence ID" value="NZ_JBBUTG010000020.1"/>
</dbReference>
<comment type="caution">
    <text evidence="3">The sequence shown here is derived from an EMBL/GenBank/DDBJ whole genome shotgun (WGS) entry which is preliminary data.</text>
</comment>
<dbReference type="EMBL" id="JBBUTG010000020">
    <property type="protein sequence ID" value="MEK8033741.1"/>
    <property type="molecule type" value="Genomic_DNA"/>
</dbReference>
<feature type="non-terminal residue" evidence="3">
    <location>
        <position position="73"/>
    </location>
</feature>
<accession>A0ABU9BYJ6</accession>
<sequence length="73" mass="7348">MSDFDFSRKAVVNACVAVCLAMASGVSVEAAQADAKAPVAAAQKQSVLAVRVQLPDGRWLEAGGTGKADSLAA</sequence>
<feature type="signal peptide" evidence="1">
    <location>
        <begin position="1"/>
        <end position="30"/>
    </location>
</feature>
<gene>
    <name evidence="2" type="ORF">AACH06_23205</name>
    <name evidence="3" type="ORF">AACH06_29955</name>
</gene>
<evidence type="ECO:0000313" key="2">
    <source>
        <dbReference type="EMBL" id="MEK8033741.1"/>
    </source>
</evidence>